<gene>
    <name evidence="2" type="ORF">F6464_00780</name>
</gene>
<evidence type="ECO:0000256" key="1">
    <source>
        <dbReference type="SAM" id="Phobius"/>
    </source>
</evidence>
<dbReference type="Proteomes" id="UP000490922">
    <property type="component" value="Unassembled WGS sequence"/>
</dbReference>
<organism evidence="2 3">
    <name type="scientific">Flavobacterium luteum</name>
    <dbReference type="NCBI Taxonomy" id="2026654"/>
    <lineage>
        <taxon>Bacteria</taxon>
        <taxon>Pseudomonadati</taxon>
        <taxon>Bacteroidota</taxon>
        <taxon>Flavobacteriia</taxon>
        <taxon>Flavobacteriales</taxon>
        <taxon>Flavobacteriaceae</taxon>
        <taxon>Flavobacterium</taxon>
    </lineage>
</organism>
<keyword evidence="1" id="KW-0472">Membrane</keyword>
<keyword evidence="1" id="KW-1133">Transmembrane helix</keyword>
<keyword evidence="1" id="KW-0812">Transmembrane</keyword>
<name>A0A7J5AKZ8_9FLAO</name>
<dbReference type="AlphaFoldDB" id="A0A7J5AKZ8"/>
<accession>A0A7J5AKZ8</accession>
<reference evidence="2 3" key="1">
    <citation type="submission" date="2019-09" db="EMBL/GenBank/DDBJ databases">
        <title>Flavobacterium sp. nov., isolated from glacier ice.</title>
        <authorList>
            <person name="Liu Q."/>
        </authorList>
    </citation>
    <scope>NUCLEOTIDE SEQUENCE [LARGE SCALE GENOMIC DNA]</scope>
    <source>
        <strain evidence="2 3">NBRC 112527</strain>
    </source>
</reference>
<feature type="transmembrane region" description="Helical" evidence="1">
    <location>
        <begin position="7"/>
        <end position="26"/>
    </location>
</feature>
<comment type="caution">
    <text evidence="2">The sequence shown here is derived from an EMBL/GenBank/DDBJ whole genome shotgun (WGS) entry which is preliminary data.</text>
</comment>
<dbReference type="OrthoDB" id="1179726at2"/>
<dbReference type="EMBL" id="WAEM01000001">
    <property type="protein sequence ID" value="KAB1157649.1"/>
    <property type="molecule type" value="Genomic_DNA"/>
</dbReference>
<feature type="transmembrane region" description="Helical" evidence="1">
    <location>
        <begin position="38"/>
        <end position="56"/>
    </location>
</feature>
<evidence type="ECO:0000313" key="2">
    <source>
        <dbReference type="EMBL" id="KAB1157649.1"/>
    </source>
</evidence>
<keyword evidence="3" id="KW-1185">Reference proteome</keyword>
<sequence length="62" mass="7414">MFSTGQWIFAALFLITFVIIMIFSYRKDINIHQTFYKGSYKVLIAFILFIVLLFIIKVTMKR</sequence>
<proteinExistence type="predicted"/>
<protein>
    <submittedName>
        <fullName evidence="2">Uncharacterized protein</fullName>
    </submittedName>
</protein>
<evidence type="ECO:0000313" key="3">
    <source>
        <dbReference type="Proteomes" id="UP000490922"/>
    </source>
</evidence>